<dbReference type="PROSITE" id="PS00041">
    <property type="entry name" value="HTH_ARAC_FAMILY_1"/>
    <property type="match status" value="1"/>
</dbReference>
<dbReference type="Proteomes" id="UP001595453">
    <property type="component" value="Unassembled WGS sequence"/>
</dbReference>
<keyword evidence="1" id="KW-0805">Transcription regulation</keyword>
<evidence type="ECO:0000256" key="1">
    <source>
        <dbReference type="ARBA" id="ARBA00023015"/>
    </source>
</evidence>
<comment type="caution">
    <text evidence="6">The sequence shown here is derived from an EMBL/GenBank/DDBJ whole genome shotgun (WGS) entry which is preliminary data.</text>
</comment>
<evidence type="ECO:0000313" key="6">
    <source>
        <dbReference type="EMBL" id="MFC3030968.1"/>
    </source>
</evidence>
<organism evidence="6 7">
    <name type="scientific">Pseudoalteromonas fenneropenaei</name>
    <dbReference type="NCBI Taxonomy" id="1737459"/>
    <lineage>
        <taxon>Bacteria</taxon>
        <taxon>Pseudomonadati</taxon>
        <taxon>Pseudomonadota</taxon>
        <taxon>Gammaproteobacteria</taxon>
        <taxon>Alteromonadales</taxon>
        <taxon>Pseudoalteromonadaceae</taxon>
        <taxon>Pseudoalteromonas</taxon>
    </lineage>
</organism>
<dbReference type="InterPro" id="IPR018062">
    <property type="entry name" value="HTH_AraC-typ_CS"/>
</dbReference>
<name>A0ABV7CDX8_9GAMM</name>
<keyword evidence="3" id="KW-0804">Transcription</keyword>
<gene>
    <name evidence="6" type="ORF">ACFOEE_00285</name>
</gene>
<feature type="transmembrane region" description="Helical" evidence="4">
    <location>
        <begin position="39"/>
        <end position="58"/>
    </location>
</feature>
<keyword evidence="2" id="KW-0238">DNA-binding</keyword>
<feature type="transmembrane region" description="Helical" evidence="4">
    <location>
        <begin position="64"/>
        <end position="85"/>
    </location>
</feature>
<keyword evidence="4" id="KW-0472">Membrane</keyword>
<protein>
    <submittedName>
        <fullName evidence="6">Helix-turn-helix transcriptional regulator</fullName>
    </submittedName>
</protein>
<proteinExistence type="predicted"/>
<feature type="transmembrane region" description="Helical" evidence="4">
    <location>
        <begin position="162"/>
        <end position="184"/>
    </location>
</feature>
<dbReference type="SMART" id="SM00342">
    <property type="entry name" value="HTH_ARAC"/>
    <property type="match status" value="1"/>
</dbReference>
<dbReference type="SUPFAM" id="SSF46689">
    <property type="entry name" value="Homeodomain-like"/>
    <property type="match status" value="1"/>
</dbReference>
<dbReference type="PROSITE" id="PS01124">
    <property type="entry name" value="HTH_ARAC_FAMILY_2"/>
    <property type="match status" value="1"/>
</dbReference>
<evidence type="ECO:0000256" key="2">
    <source>
        <dbReference type="ARBA" id="ARBA00023125"/>
    </source>
</evidence>
<feature type="transmembrane region" description="Helical" evidence="4">
    <location>
        <begin position="101"/>
        <end position="119"/>
    </location>
</feature>
<reference evidence="7" key="1">
    <citation type="journal article" date="2019" name="Int. J. Syst. Evol. Microbiol.">
        <title>The Global Catalogue of Microorganisms (GCM) 10K type strain sequencing project: providing services to taxonomists for standard genome sequencing and annotation.</title>
        <authorList>
            <consortium name="The Broad Institute Genomics Platform"/>
            <consortium name="The Broad Institute Genome Sequencing Center for Infectious Disease"/>
            <person name="Wu L."/>
            <person name="Ma J."/>
        </authorList>
    </citation>
    <scope>NUCLEOTIDE SEQUENCE [LARGE SCALE GENOMIC DNA]</scope>
    <source>
        <strain evidence="7">KCTC 42730</strain>
    </source>
</reference>
<keyword evidence="4" id="KW-1133">Transmembrane helix</keyword>
<dbReference type="PANTHER" id="PTHR43280">
    <property type="entry name" value="ARAC-FAMILY TRANSCRIPTIONAL REGULATOR"/>
    <property type="match status" value="1"/>
</dbReference>
<feature type="transmembrane region" description="Helical" evidence="4">
    <location>
        <begin position="131"/>
        <end position="150"/>
    </location>
</feature>
<feature type="transmembrane region" description="Helical" evidence="4">
    <location>
        <begin position="190"/>
        <end position="211"/>
    </location>
</feature>
<sequence length="346" mass="39336">MIALNGIEIFDLFFRFAAVGQLGLVLLWTVSHGTLAKRFSAALFILCIASYLLLTAPIEDEHYGWLRQLLLLFTDLTAIAIWLFAQSQLSLGKPISRLNRGFAWLLGGWSLVMLWLFLVNQGSGLLHDLNHWLSFVLLLFVVFRCVLGFQDDLDDRRRKFRLLLVIGSGVYMAMLTFIELAFKFVKDDALFSLLNSGTILGLVTLTGWQVWRKSQPQRELVKAPAVQQHTQTTAQADPRLTAVLQLMDEQFYRQSNLSIAVLADALHIPEHQLRQLINQQLGFSNFSHFLNSYRIPAICQQLQDPAKAHLPILTMALDMGYGSIAAFNRAFKQQMGMTPSEYREQF</sequence>
<accession>A0ABV7CDX8</accession>
<feature type="domain" description="HTH araC/xylS-type" evidence="5">
    <location>
        <begin position="241"/>
        <end position="345"/>
    </location>
</feature>
<evidence type="ECO:0000259" key="5">
    <source>
        <dbReference type="PROSITE" id="PS01124"/>
    </source>
</evidence>
<keyword evidence="7" id="KW-1185">Reference proteome</keyword>
<dbReference type="InterPro" id="IPR020449">
    <property type="entry name" value="Tscrpt_reg_AraC-type_HTH"/>
</dbReference>
<evidence type="ECO:0000313" key="7">
    <source>
        <dbReference type="Proteomes" id="UP001595453"/>
    </source>
</evidence>
<dbReference type="EMBL" id="JBHRSD010000001">
    <property type="protein sequence ID" value="MFC3030968.1"/>
    <property type="molecule type" value="Genomic_DNA"/>
</dbReference>
<dbReference type="Pfam" id="PF12833">
    <property type="entry name" value="HTH_18"/>
    <property type="match status" value="1"/>
</dbReference>
<keyword evidence="4" id="KW-0812">Transmembrane</keyword>
<dbReference type="PANTHER" id="PTHR43280:SF29">
    <property type="entry name" value="ARAC-FAMILY TRANSCRIPTIONAL REGULATOR"/>
    <property type="match status" value="1"/>
</dbReference>
<evidence type="ECO:0000256" key="4">
    <source>
        <dbReference type="SAM" id="Phobius"/>
    </source>
</evidence>
<dbReference type="RefSeq" id="WP_377119719.1">
    <property type="nucleotide sequence ID" value="NZ_JBHRSD010000001.1"/>
</dbReference>
<dbReference type="Gene3D" id="1.10.10.60">
    <property type="entry name" value="Homeodomain-like"/>
    <property type="match status" value="2"/>
</dbReference>
<dbReference type="PRINTS" id="PR00032">
    <property type="entry name" value="HTHARAC"/>
</dbReference>
<dbReference type="InterPro" id="IPR009057">
    <property type="entry name" value="Homeodomain-like_sf"/>
</dbReference>
<dbReference type="InterPro" id="IPR018060">
    <property type="entry name" value="HTH_AraC"/>
</dbReference>
<feature type="transmembrane region" description="Helical" evidence="4">
    <location>
        <begin position="12"/>
        <end position="30"/>
    </location>
</feature>
<evidence type="ECO:0000256" key="3">
    <source>
        <dbReference type="ARBA" id="ARBA00023163"/>
    </source>
</evidence>